<dbReference type="Gene3D" id="3.40.50.1820">
    <property type="entry name" value="alpha/beta hydrolase"/>
    <property type="match status" value="1"/>
</dbReference>
<dbReference type="SUPFAM" id="SSF53474">
    <property type="entry name" value="alpha/beta-Hydrolases"/>
    <property type="match status" value="1"/>
</dbReference>
<dbReference type="GO" id="GO:0016042">
    <property type="term" value="P:lipid catabolic process"/>
    <property type="evidence" value="ECO:0007669"/>
    <property type="project" value="UniProtKB-KW"/>
</dbReference>
<name>A0A7C8M341_9PLEO</name>
<evidence type="ECO:0000313" key="6">
    <source>
        <dbReference type="EMBL" id="KAF2867276.1"/>
    </source>
</evidence>
<dbReference type="OrthoDB" id="2363873at2759"/>
<keyword evidence="5" id="KW-0732">Signal</keyword>
<evidence type="ECO:0000256" key="4">
    <source>
        <dbReference type="ARBA" id="ARBA00023098"/>
    </source>
</evidence>
<dbReference type="Pfam" id="PF03403">
    <property type="entry name" value="PAF-AH_p_II"/>
    <property type="match status" value="2"/>
</dbReference>
<reference evidence="6 7" key="1">
    <citation type="submission" date="2020-01" db="EMBL/GenBank/DDBJ databases">
        <authorList>
            <consortium name="DOE Joint Genome Institute"/>
            <person name="Haridas S."/>
            <person name="Albert R."/>
            <person name="Binder M."/>
            <person name="Bloem J."/>
            <person name="Labutti K."/>
            <person name="Salamov A."/>
            <person name="Andreopoulos B."/>
            <person name="Baker S.E."/>
            <person name="Barry K."/>
            <person name="Bills G."/>
            <person name="Bluhm B.H."/>
            <person name="Cannon C."/>
            <person name="Castanera R."/>
            <person name="Culley D.E."/>
            <person name="Daum C."/>
            <person name="Ezra D."/>
            <person name="Gonzalez J.B."/>
            <person name="Henrissat B."/>
            <person name="Kuo A."/>
            <person name="Liang C."/>
            <person name="Lipzen A."/>
            <person name="Lutzoni F."/>
            <person name="Magnuson J."/>
            <person name="Mondo S."/>
            <person name="Nolan M."/>
            <person name="Ohm R."/>
            <person name="Pangilinan J."/>
            <person name="Park H.-J.H."/>
            <person name="Ramirez L."/>
            <person name="Alfaro M."/>
            <person name="Sun H."/>
            <person name="Tritt A."/>
            <person name="Yoshinaga Y."/>
            <person name="Zwiers L.-H.L."/>
            <person name="Turgeon B.G."/>
            <person name="Goodwin S.B."/>
            <person name="Spatafora J.W."/>
            <person name="Crous P.W."/>
            <person name="Grigoriev I.V."/>
        </authorList>
    </citation>
    <scope>NUCLEOTIDE SEQUENCE [LARGE SCALE GENOMIC DNA]</scope>
    <source>
        <strain evidence="6 7">CBS 611.86</strain>
    </source>
</reference>
<keyword evidence="7" id="KW-1185">Reference proteome</keyword>
<evidence type="ECO:0000313" key="7">
    <source>
        <dbReference type="Proteomes" id="UP000481861"/>
    </source>
</evidence>
<dbReference type="InterPro" id="IPR029058">
    <property type="entry name" value="AB_hydrolase_fold"/>
</dbReference>
<keyword evidence="4" id="KW-0443">Lipid metabolism</keyword>
<dbReference type="PANTHER" id="PTHR10272:SF14">
    <property type="entry name" value="PAF ACETYLHYDROLASE FAMILY PROTEIN"/>
    <property type="match status" value="1"/>
</dbReference>
<evidence type="ECO:0000256" key="1">
    <source>
        <dbReference type="ARBA" id="ARBA00013201"/>
    </source>
</evidence>
<dbReference type="EMBL" id="JAADJZ010000024">
    <property type="protein sequence ID" value="KAF2867276.1"/>
    <property type="molecule type" value="Genomic_DNA"/>
</dbReference>
<keyword evidence="2 6" id="KW-0378">Hydrolase</keyword>
<dbReference type="GO" id="GO:0003847">
    <property type="term" value="F:1-alkyl-2-acetylglycerophosphocholine esterase activity"/>
    <property type="evidence" value="ECO:0007669"/>
    <property type="project" value="UniProtKB-EC"/>
</dbReference>
<gene>
    <name evidence="6" type="ORF">BDV95DRAFT_598376</name>
</gene>
<evidence type="ECO:0000256" key="5">
    <source>
        <dbReference type="SAM" id="SignalP"/>
    </source>
</evidence>
<dbReference type="AlphaFoldDB" id="A0A7C8M341"/>
<proteinExistence type="predicted"/>
<feature type="signal peptide" evidence="5">
    <location>
        <begin position="1"/>
        <end position="18"/>
    </location>
</feature>
<dbReference type="Proteomes" id="UP000481861">
    <property type="component" value="Unassembled WGS sequence"/>
</dbReference>
<organism evidence="6 7">
    <name type="scientific">Massariosphaeria phaeospora</name>
    <dbReference type="NCBI Taxonomy" id="100035"/>
    <lineage>
        <taxon>Eukaryota</taxon>
        <taxon>Fungi</taxon>
        <taxon>Dikarya</taxon>
        <taxon>Ascomycota</taxon>
        <taxon>Pezizomycotina</taxon>
        <taxon>Dothideomycetes</taxon>
        <taxon>Pleosporomycetidae</taxon>
        <taxon>Pleosporales</taxon>
        <taxon>Pleosporales incertae sedis</taxon>
        <taxon>Massariosphaeria</taxon>
    </lineage>
</organism>
<evidence type="ECO:0000256" key="2">
    <source>
        <dbReference type="ARBA" id="ARBA00022801"/>
    </source>
</evidence>
<evidence type="ECO:0000256" key="3">
    <source>
        <dbReference type="ARBA" id="ARBA00022963"/>
    </source>
</evidence>
<feature type="chain" id="PRO_5028967432" description="1-alkyl-2-acetylglycerophosphocholine esterase" evidence="5">
    <location>
        <begin position="19"/>
        <end position="385"/>
    </location>
</feature>
<dbReference type="EC" id="3.1.1.47" evidence="1"/>
<comment type="caution">
    <text evidence="6">The sequence shown here is derived from an EMBL/GenBank/DDBJ whole genome shotgun (WGS) entry which is preliminary data.</text>
</comment>
<sequence>MMFGPHFLISSLFTLAISANVILPSPSGPYAVTQNTLKLTDESRVDSLDPKHGKRQIMVSSFYPVKSSACEKPCEIPYMSPNAAPIVEAFLGPFGIQGGALGKIRMQGCCKATCQESNGNGEIPLVFLLHGFGGTRLLHNALAQELASMGFAIITMDHTFESVLVEFPDGTVIRPLNDSSLDTTIPGRLESLQDIRVDDARFVMSQLGSKDVVAKLVPDSRCTFNAERAAVIGHSVGGSTSMKLLMKDLRFVGGLNLDGEQFGEITDMQQPAVLFGTTGVTPVPHNSTSDPSWAKTLDHLKGWKREIGLNNISHTGFTDISFLVGTGALDIPKEAADQFIGILDGKRSFEIFSTYVAAFLDFVLRGGKTALFDGPSEKFPEIVVL</sequence>
<dbReference type="PANTHER" id="PTHR10272">
    <property type="entry name" value="PLATELET-ACTIVATING FACTOR ACETYLHYDROLASE"/>
    <property type="match status" value="1"/>
</dbReference>
<protein>
    <recommendedName>
        <fullName evidence="1">1-alkyl-2-acetylglycerophosphocholine esterase</fullName>
        <ecNumber evidence="1">3.1.1.47</ecNumber>
    </recommendedName>
</protein>
<accession>A0A7C8M341</accession>
<keyword evidence="3" id="KW-0442">Lipid degradation</keyword>